<gene>
    <name evidence="9" type="ORF">GALMADRAFT_256921</name>
</gene>
<comment type="similarity">
    <text evidence="7">Belongs to the chloroperoxidase family.</text>
</comment>
<keyword evidence="10" id="KW-1185">Reference proteome</keyword>
<evidence type="ECO:0000256" key="4">
    <source>
        <dbReference type="ARBA" id="ARBA00022723"/>
    </source>
</evidence>
<dbReference type="SUPFAM" id="SSF47571">
    <property type="entry name" value="Cloroperoxidase"/>
    <property type="match status" value="1"/>
</dbReference>
<evidence type="ECO:0000259" key="8">
    <source>
        <dbReference type="PROSITE" id="PS51405"/>
    </source>
</evidence>
<dbReference type="HOGENOM" id="CLU_050230_1_0_1"/>
<dbReference type="Gene3D" id="1.10.489.10">
    <property type="entry name" value="Chloroperoxidase-like"/>
    <property type="match status" value="1"/>
</dbReference>
<keyword evidence="2" id="KW-0575">Peroxidase</keyword>
<proteinExistence type="inferred from homology"/>
<dbReference type="InterPro" id="IPR000028">
    <property type="entry name" value="Chloroperoxidase"/>
</dbReference>
<keyword evidence="4" id="KW-0479">Metal-binding</keyword>
<comment type="cofactor">
    <cofactor evidence="1">
        <name>heme b</name>
        <dbReference type="ChEBI" id="CHEBI:60344"/>
    </cofactor>
</comment>
<dbReference type="AlphaFoldDB" id="A0A067SF47"/>
<dbReference type="GO" id="GO:0004601">
    <property type="term" value="F:peroxidase activity"/>
    <property type="evidence" value="ECO:0007669"/>
    <property type="project" value="UniProtKB-KW"/>
</dbReference>
<evidence type="ECO:0000256" key="5">
    <source>
        <dbReference type="ARBA" id="ARBA00023002"/>
    </source>
</evidence>
<evidence type="ECO:0000256" key="3">
    <source>
        <dbReference type="ARBA" id="ARBA00022617"/>
    </source>
</evidence>
<dbReference type="PANTHER" id="PTHR33577">
    <property type="entry name" value="STERIGMATOCYSTIN BIOSYNTHESIS PEROXIDASE STCC-RELATED"/>
    <property type="match status" value="1"/>
</dbReference>
<evidence type="ECO:0000256" key="6">
    <source>
        <dbReference type="ARBA" id="ARBA00023004"/>
    </source>
</evidence>
<evidence type="ECO:0000256" key="1">
    <source>
        <dbReference type="ARBA" id="ARBA00001970"/>
    </source>
</evidence>
<dbReference type="EMBL" id="KL142407">
    <property type="protein sequence ID" value="KDR68637.1"/>
    <property type="molecule type" value="Genomic_DNA"/>
</dbReference>
<name>A0A067SF47_GALM3</name>
<evidence type="ECO:0000256" key="7">
    <source>
        <dbReference type="ARBA" id="ARBA00025795"/>
    </source>
</evidence>
<dbReference type="PANTHER" id="PTHR33577:SF18">
    <property type="entry name" value="HEME HALOPEROXIDASE FAMILY PROFILE DOMAIN-CONTAINING PROTEIN"/>
    <property type="match status" value="1"/>
</dbReference>
<accession>A0A067SF47</accession>
<evidence type="ECO:0000256" key="2">
    <source>
        <dbReference type="ARBA" id="ARBA00022559"/>
    </source>
</evidence>
<evidence type="ECO:0000313" key="10">
    <source>
        <dbReference type="Proteomes" id="UP000027222"/>
    </source>
</evidence>
<protein>
    <recommendedName>
        <fullName evidence="8">Heme haloperoxidase family profile domain-containing protein</fullName>
    </recommendedName>
</protein>
<dbReference type="GO" id="GO:0046872">
    <property type="term" value="F:metal ion binding"/>
    <property type="evidence" value="ECO:0007669"/>
    <property type="project" value="UniProtKB-KW"/>
</dbReference>
<feature type="domain" description="Heme haloperoxidase family profile" evidence="8">
    <location>
        <begin position="49"/>
        <end position="259"/>
    </location>
</feature>
<dbReference type="InterPro" id="IPR036851">
    <property type="entry name" value="Chloroperoxidase-like_sf"/>
</dbReference>
<keyword evidence="5" id="KW-0560">Oxidoreductase</keyword>
<sequence>MGVFSGITNFFTSLYLFSWDGVLVFGNLILPNRPAGLIVPDGHPGFEGKWPEYVPAKEGDSRCSCPALNALANHGIIAHDGRNVSFVDLAQQVQATYNLAPTFCIFLSRYVAGFMKKDYNKGAFDLKELDEHNKIEHDGSLIREDIYFEPDTAKIATPLIEALLDSASGKDADGQPILTYPDLAKALSQRQADSKANNPEFSTSAGLRMFGFGNCAAMLLVFGGKVEHVRPLLLEERIVDGWVPWNKKRNGITLGAFNVASLKIGLRTKTVPPNVTGTLPVEGDEDPK</sequence>
<keyword evidence="3" id="KW-0349">Heme</keyword>
<dbReference type="Proteomes" id="UP000027222">
    <property type="component" value="Unassembled WGS sequence"/>
</dbReference>
<dbReference type="Pfam" id="PF01328">
    <property type="entry name" value="Peroxidase_2"/>
    <property type="match status" value="1"/>
</dbReference>
<dbReference type="STRING" id="685588.A0A067SF47"/>
<dbReference type="OrthoDB" id="407298at2759"/>
<dbReference type="PROSITE" id="PS51405">
    <property type="entry name" value="HEME_HALOPEROXIDASE"/>
    <property type="match status" value="1"/>
</dbReference>
<reference evidence="10" key="1">
    <citation type="journal article" date="2014" name="Proc. Natl. Acad. Sci. U.S.A.">
        <title>Extensive sampling of basidiomycete genomes demonstrates inadequacy of the white-rot/brown-rot paradigm for wood decay fungi.</title>
        <authorList>
            <person name="Riley R."/>
            <person name="Salamov A.A."/>
            <person name="Brown D.W."/>
            <person name="Nagy L.G."/>
            <person name="Floudas D."/>
            <person name="Held B.W."/>
            <person name="Levasseur A."/>
            <person name="Lombard V."/>
            <person name="Morin E."/>
            <person name="Otillar R."/>
            <person name="Lindquist E.A."/>
            <person name="Sun H."/>
            <person name="LaButti K.M."/>
            <person name="Schmutz J."/>
            <person name="Jabbour D."/>
            <person name="Luo H."/>
            <person name="Baker S.E."/>
            <person name="Pisabarro A.G."/>
            <person name="Walton J.D."/>
            <person name="Blanchette R.A."/>
            <person name="Henrissat B."/>
            <person name="Martin F."/>
            <person name="Cullen D."/>
            <person name="Hibbett D.S."/>
            <person name="Grigoriev I.V."/>
        </authorList>
    </citation>
    <scope>NUCLEOTIDE SEQUENCE [LARGE SCALE GENOMIC DNA]</scope>
    <source>
        <strain evidence="10">CBS 339.88</strain>
    </source>
</reference>
<evidence type="ECO:0000313" key="9">
    <source>
        <dbReference type="EMBL" id="KDR68637.1"/>
    </source>
</evidence>
<keyword evidence="6" id="KW-0408">Iron</keyword>
<organism evidence="9 10">
    <name type="scientific">Galerina marginata (strain CBS 339.88)</name>
    <dbReference type="NCBI Taxonomy" id="685588"/>
    <lineage>
        <taxon>Eukaryota</taxon>
        <taxon>Fungi</taxon>
        <taxon>Dikarya</taxon>
        <taxon>Basidiomycota</taxon>
        <taxon>Agaricomycotina</taxon>
        <taxon>Agaricomycetes</taxon>
        <taxon>Agaricomycetidae</taxon>
        <taxon>Agaricales</taxon>
        <taxon>Agaricineae</taxon>
        <taxon>Strophariaceae</taxon>
        <taxon>Galerina</taxon>
    </lineage>
</organism>